<dbReference type="PANTHER" id="PTHR30096">
    <property type="entry name" value="4,5-DOPA DIOXYGENASE EXTRADIOL-LIKE PROTEIN"/>
    <property type="match status" value="1"/>
</dbReference>
<dbReference type="PIRSF" id="PIRSF006157">
    <property type="entry name" value="Doxgns_DODA"/>
    <property type="match status" value="1"/>
</dbReference>
<keyword evidence="3" id="KW-0479">Metal-binding</keyword>
<evidence type="ECO:0000256" key="3">
    <source>
        <dbReference type="ARBA" id="ARBA00022723"/>
    </source>
</evidence>
<dbReference type="Pfam" id="PF02900">
    <property type="entry name" value="LigB"/>
    <property type="match status" value="1"/>
</dbReference>
<dbReference type="EMBL" id="JACCEV010000002">
    <property type="protein sequence ID" value="NYT85395.1"/>
    <property type="molecule type" value="Genomic_DNA"/>
</dbReference>
<dbReference type="OrthoDB" id="9790889at2"/>
<dbReference type="GO" id="GO:0050297">
    <property type="term" value="F:stizolobate synthase activity"/>
    <property type="evidence" value="ECO:0007669"/>
    <property type="project" value="UniProtKB-EC"/>
</dbReference>
<organism evidence="7 8">
    <name type="scientific">Pollutimonas harenae</name>
    <dbReference type="NCBI Taxonomy" id="657015"/>
    <lineage>
        <taxon>Bacteria</taxon>
        <taxon>Pseudomonadati</taxon>
        <taxon>Pseudomonadota</taxon>
        <taxon>Betaproteobacteria</taxon>
        <taxon>Burkholderiales</taxon>
        <taxon>Alcaligenaceae</taxon>
        <taxon>Pollutimonas</taxon>
    </lineage>
</organism>
<protein>
    <submittedName>
        <fullName evidence="7">4,5-DOPA dioxygenase extradiol</fullName>
        <ecNumber evidence="7">1.13.11.29</ecNumber>
    </submittedName>
</protein>
<evidence type="ECO:0000313" key="7">
    <source>
        <dbReference type="EMBL" id="NYT85395.1"/>
    </source>
</evidence>
<comment type="similarity">
    <text evidence="2">Belongs to the DODA-type extradiol aromatic ring-opening dioxygenase family.</text>
</comment>
<comment type="caution">
    <text evidence="7">The sequence shown here is derived from an EMBL/GenBank/DDBJ whole genome shotgun (WGS) entry which is preliminary data.</text>
</comment>
<evidence type="ECO:0000256" key="4">
    <source>
        <dbReference type="ARBA" id="ARBA00022833"/>
    </source>
</evidence>
<reference evidence="7 8" key="1">
    <citation type="submission" date="2020-07" db="EMBL/GenBank/DDBJ databases">
        <title>Taxonomic revisions and descriptions of new bacterial species based on genomic comparisons in the high-G+C-content subgroup of the family Alcaligenaceae.</title>
        <authorList>
            <person name="Szabo A."/>
            <person name="Felfoldi T."/>
        </authorList>
    </citation>
    <scope>NUCLEOTIDE SEQUENCE [LARGE SCALE GENOMIC DNA]</scope>
    <source>
        <strain evidence="7 8">DSM 25667</strain>
    </source>
</reference>
<evidence type="ECO:0000256" key="2">
    <source>
        <dbReference type="ARBA" id="ARBA00007581"/>
    </source>
</evidence>
<evidence type="ECO:0000259" key="6">
    <source>
        <dbReference type="Pfam" id="PF02900"/>
    </source>
</evidence>
<dbReference type="NCBIfam" id="NF007914">
    <property type="entry name" value="PRK10628.1"/>
    <property type="match status" value="1"/>
</dbReference>
<dbReference type="Gene3D" id="3.40.830.10">
    <property type="entry name" value="LigB-like"/>
    <property type="match status" value="1"/>
</dbReference>
<evidence type="ECO:0000313" key="8">
    <source>
        <dbReference type="Proteomes" id="UP000554144"/>
    </source>
</evidence>
<name>A0A853H2D2_9BURK</name>
<gene>
    <name evidence="7" type="primary">ygiD</name>
    <name evidence="7" type="ORF">H0A62_07235</name>
</gene>
<dbReference type="CDD" id="cd07363">
    <property type="entry name" value="45_DOPA_Dioxygenase"/>
    <property type="match status" value="1"/>
</dbReference>
<dbReference type="AlphaFoldDB" id="A0A853H2D2"/>
<keyword evidence="8" id="KW-1185">Reference proteome</keyword>
<feature type="domain" description="Extradiol ring-cleavage dioxygenase class III enzyme subunit B" evidence="6">
    <location>
        <begin position="24"/>
        <end position="250"/>
    </location>
</feature>
<dbReference type="RefSeq" id="WP_130038994.1">
    <property type="nucleotide sequence ID" value="NZ_JACCEV010000002.1"/>
</dbReference>
<keyword evidence="7" id="KW-0223">Dioxygenase</keyword>
<proteinExistence type="inferred from homology"/>
<accession>A0A853H2D2</accession>
<dbReference type="GO" id="GO:0008270">
    <property type="term" value="F:zinc ion binding"/>
    <property type="evidence" value="ECO:0007669"/>
    <property type="project" value="InterPro"/>
</dbReference>
<keyword evidence="4" id="KW-0862">Zinc</keyword>
<evidence type="ECO:0000256" key="5">
    <source>
        <dbReference type="ARBA" id="ARBA00023002"/>
    </source>
</evidence>
<keyword evidence="5 7" id="KW-0560">Oxidoreductase</keyword>
<dbReference type="InterPro" id="IPR004183">
    <property type="entry name" value="Xdiol_dOase_suB"/>
</dbReference>
<dbReference type="SUPFAM" id="SSF53213">
    <property type="entry name" value="LigB-like"/>
    <property type="match status" value="1"/>
</dbReference>
<dbReference type="EC" id="1.13.11.29" evidence="7"/>
<dbReference type="GO" id="GO:0008198">
    <property type="term" value="F:ferrous iron binding"/>
    <property type="evidence" value="ECO:0007669"/>
    <property type="project" value="InterPro"/>
</dbReference>
<sequence>MRKMPALFIGHGSPMNTLEQNGYTEAWQAFGRHLPRPKALLVVSAHWYFGATAITAMAKPRTIHDFYGFPQALFDFQYPAPGDADLASEIVELVKPQWLGLDVDQWGIDHGTWSVLAHMYPEADIPVLQLSINALRPLDYHLDLATRLAPLREQGVMIIASGNVVHNLQKLQWRQQELAYDWAERFDDAVVDQLMQAPGDVLRMLDHPDYGLAAPTPDHFIPLLYLTGLAAADNSKPEPLLRGHTMGAISMTCFGLDAEMELRKTSSCAAKLPEGVPPDQTNI</sequence>
<dbReference type="Proteomes" id="UP000554144">
    <property type="component" value="Unassembled WGS sequence"/>
</dbReference>
<comment type="cofactor">
    <cofactor evidence="1">
        <name>Zn(2+)</name>
        <dbReference type="ChEBI" id="CHEBI:29105"/>
    </cofactor>
</comment>
<dbReference type="InterPro" id="IPR014436">
    <property type="entry name" value="Extradiol_dOase_DODA"/>
</dbReference>
<evidence type="ECO:0000256" key="1">
    <source>
        <dbReference type="ARBA" id="ARBA00001947"/>
    </source>
</evidence>
<dbReference type="PANTHER" id="PTHR30096:SF0">
    <property type="entry name" value="4,5-DOPA DIOXYGENASE EXTRADIOL-LIKE PROTEIN"/>
    <property type="match status" value="1"/>
</dbReference>